<feature type="transmembrane region" description="Helical" evidence="6">
    <location>
        <begin position="108"/>
        <end position="133"/>
    </location>
</feature>
<reference evidence="8 9" key="1">
    <citation type="submission" date="2022-06" db="EMBL/GenBank/DDBJ databases">
        <title>Genomic Encyclopedia of Archaeal and Bacterial Type Strains, Phase II (KMG-II): from individual species to whole genera.</title>
        <authorList>
            <person name="Goeker M."/>
        </authorList>
    </citation>
    <scope>NUCLEOTIDE SEQUENCE [LARGE SCALE GENOMIC DNA]</scope>
    <source>
        <strain evidence="8 9">DSM 44255</strain>
    </source>
</reference>
<keyword evidence="5" id="KW-0046">Antibiotic resistance</keyword>
<evidence type="ECO:0000256" key="3">
    <source>
        <dbReference type="ARBA" id="ARBA00022989"/>
    </source>
</evidence>
<dbReference type="EMBL" id="JAMTCO010000004">
    <property type="protein sequence ID" value="MCP2269395.1"/>
    <property type="molecule type" value="Genomic_DNA"/>
</dbReference>
<keyword evidence="6" id="KW-0813">Transport</keyword>
<sequence>MSVAHALRWGVSDTHTMVRRYVIGLTKTPEVLFFTTVQPVLFVLLFAGVFGGSIDAPGGNYAEYLMPGVFVQTAAFAIAVTGSAVALDVRRGVVDRFRSLPMAPTAVLAGRAVADLLLTTVSLAVLSGFGLLVGWQPHAGFPQVIAAYLVLLAFAFAVTWLGVYVGLVVRAPEVASQASLFTVIPLVFLSNLYVPIDTLPGWVRPLAAWNPVSALVSTVRDLFGNSDRHIAESFPGRYPELVALISIGLLLAVFVPLSVAKFHRADR</sequence>
<dbReference type="InterPro" id="IPR013525">
    <property type="entry name" value="ABC2_TM"/>
</dbReference>
<feature type="transmembrane region" description="Helical" evidence="6">
    <location>
        <begin position="31"/>
        <end position="52"/>
    </location>
</feature>
<keyword evidence="2 6" id="KW-0812">Transmembrane</keyword>
<evidence type="ECO:0000256" key="2">
    <source>
        <dbReference type="ARBA" id="ARBA00022692"/>
    </source>
</evidence>
<accession>A0ABT1I9U4</accession>
<keyword evidence="3 6" id="KW-1133">Transmembrane helix</keyword>
<protein>
    <recommendedName>
        <fullName evidence="6">Transport permease protein</fullName>
    </recommendedName>
</protein>
<comment type="caution">
    <text evidence="8">The sequence shown here is derived from an EMBL/GenBank/DDBJ whole genome shotgun (WGS) entry which is preliminary data.</text>
</comment>
<dbReference type="PIRSF" id="PIRSF006648">
    <property type="entry name" value="DrrB"/>
    <property type="match status" value="1"/>
</dbReference>
<evidence type="ECO:0000313" key="8">
    <source>
        <dbReference type="EMBL" id="MCP2269395.1"/>
    </source>
</evidence>
<dbReference type="InterPro" id="IPR051784">
    <property type="entry name" value="Nod_factor_ABC_transporter"/>
</dbReference>
<feature type="transmembrane region" description="Helical" evidence="6">
    <location>
        <begin position="178"/>
        <end position="196"/>
    </location>
</feature>
<comment type="similarity">
    <text evidence="6">Belongs to the ABC-2 integral membrane protein family.</text>
</comment>
<evidence type="ECO:0000256" key="5">
    <source>
        <dbReference type="ARBA" id="ARBA00023251"/>
    </source>
</evidence>
<feature type="domain" description="ABC transmembrane type-2" evidence="7">
    <location>
        <begin position="30"/>
        <end position="265"/>
    </location>
</feature>
<organism evidence="8 9">
    <name type="scientific">Actinokineospora diospyrosa</name>
    <dbReference type="NCBI Taxonomy" id="103728"/>
    <lineage>
        <taxon>Bacteria</taxon>
        <taxon>Bacillati</taxon>
        <taxon>Actinomycetota</taxon>
        <taxon>Actinomycetes</taxon>
        <taxon>Pseudonocardiales</taxon>
        <taxon>Pseudonocardiaceae</taxon>
        <taxon>Actinokineospora</taxon>
    </lineage>
</organism>
<feature type="transmembrane region" description="Helical" evidence="6">
    <location>
        <begin position="145"/>
        <end position="166"/>
    </location>
</feature>
<feature type="transmembrane region" description="Helical" evidence="6">
    <location>
        <begin position="241"/>
        <end position="260"/>
    </location>
</feature>
<keyword evidence="9" id="KW-1185">Reference proteome</keyword>
<evidence type="ECO:0000259" key="7">
    <source>
        <dbReference type="PROSITE" id="PS51012"/>
    </source>
</evidence>
<keyword evidence="6" id="KW-1003">Cell membrane</keyword>
<dbReference type="RefSeq" id="WP_253886393.1">
    <property type="nucleotide sequence ID" value="NZ_BAAAVB010000004.1"/>
</dbReference>
<dbReference type="PROSITE" id="PS51012">
    <property type="entry name" value="ABC_TM2"/>
    <property type="match status" value="1"/>
</dbReference>
<gene>
    <name evidence="8" type="ORF">LV75_001883</name>
</gene>
<name>A0ABT1I9U4_9PSEU</name>
<dbReference type="InterPro" id="IPR000412">
    <property type="entry name" value="ABC_2_transport"/>
</dbReference>
<dbReference type="PANTHER" id="PTHR43229:SF3">
    <property type="entry name" value="ABC-TYPE MULTIDRUG TRANSPORT SYSTEM, PERMEASE COMPONENT"/>
    <property type="match status" value="1"/>
</dbReference>
<keyword evidence="4 6" id="KW-0472">Membrane</keyword>
<evidence type="ECO:0000256" key="6">
    <source>
        <dbReference type="RuleBase" id="RU361157"/>
    </source>
</evidence>
<evidence type="ECO:0000256" key="1">
    <source>
        <dbReference type="ARBA" id="ARBA00004141"/>
    </source>
</evidence>
<evidence type="ECO:0000313" key="9">
    <source>
        <dbReference type="Proteomes" id="UP001205185"/>
    </source>
</evidence>
<dbReference type="Proteomes" id="UP001205185">
    <property type="component" value="Unassembled WGS sequence"/>
</dbReference>
<feature type="transmembrane region" description="Helical" evidence="6">
    <location>
        <begin position="64"/>
        <end position="87"/>
    </location>
</feature>
<dbReference type="InterPro" id="IPR047817">
    <property type="entry name" value="ABC2_TM_bact-type"/>
</dbReference>
<dbReference type="Pfam" id="PF01061">
    <property type="entry name" value="ABC2_membrane"/>
    <property type="match status" value="1"/>
</dbReference>
<evidence type="ECO:0000256" key="4">
    <source>
        <dbReference type="ARBA" id="ARBA00023136"/>
    </source>
</evidence>
<dbReference type="PANTHER" id="PTHR43229">
    <property type="entry name" value="NODULATION PROTEIN J"/>
    <property type="match status" value="1"/>
</dbReference>
<proteinExistence type="inferred from homology"/>
<comment type="subcellular location">
    <subcellularLocation>
        <location evidence="6">Cell membrane</location>
        <topology evidence="6">Multi-pass membrane protein</topology>
    </subcellularLocation>
    <subcellularLocation>
        <location evidence="1">Membrane</location>
        <topology evidence="1">Multi-pass membrane protein</topology>
    </subcellularLocation>
</comment>